<dbReference type="PANTHER" id="PTHR21112">
    <property type="entry name" value="CHEMOSENSORY PROTEIN A 29A-RELATED"/>
    <property type="match status" value="1"/>
</dbReference>
<proteinExistence type="predicted"/>
<organism evidence="1 2">
    <name type="scientific">Drosophila virilis</name>
    <name type="common">Fruit fly</name>
    <dbReference type="NCBI Taxonomy" id="7244"/>
    <lineage>
        <taxon>Eukaryota</taxon>
        <taxon>Metazoa</taxon>
        <taxon>Ecdysozoa</taxon>
        <taxon>Arthropoda</taxon>
        <taxon>Hexapoda</taxon>
        <taxon>Insecta</taxon>
        <taxon>Pterygota</taxon>
        <taxon>Neoptera</taxon>
        <taxon>Endopterygota</taxon>
        <taxon>Diptera</taxon>
        <taxon>Brachycera</taxon>
        <taxon>Muscomorpha</taxon>
        <taxon>Ephydroidea</taxon>
        <taxon>Drosophilidae</taxon>
        <taxon>Drosophila</taxon>
    </lineage>
</organism>
<protein>
    <submittedName>
        <fullName evidence="1">Uncharacterized protein</fullName>
    </submittedName>
</protein>
<reference evidence="1 2" key="1">
    <citation type="journal article" date="2007" name="Nature">
        <title>Evolution of genes and genomes on the Drosophila phylogeny.</title>
        <authorList>
            <consortium name="Drosophila 12 Genomes Consortium"/>
            <person name="Clark A.G."/>
            <person name="Eisen M.B."/>
            <person name="Smith D.R."/>
            <person name="Bergman C.M."/>
            <person name="Oliver B."/>
            <person name="Markow T.A."/>
            <person name="Kaufman T.C."/>
            <person name="Kellis M."/>
            <person name="Gelbart W."/>
            <person name="Iyer V.N."/>
            <person name="Pollard D.A."/>
            <person name="Sackton T.B."/>
            <person name="Larracuente A.M."/>
            <person name="Singh N.D."/>
            <person name="Abad J.P."/>
            <person name="Abt D.N."/>
            <person name="Adryan B."/>
            <person name="Aguade M."/>
            <person name="Akashi H."/>
            <person name="Anderson W.W."/>
            <person name="Aquadro C.F."/>
            <person name="Ardell D.H."/>
            <person name="Arguello R."/>
            <person name="Artieri C.G."/>
            <person name="Barbash D.A."/>
            <person name="Barker D."/>
            <person name="Barsanti P."/>
            <person name="Batterham P."/>
            <person name="Batzoglou S."/>
            <person name="Begun D."/>
            <person name="Bhutkar A."/>
            <person name="Blanco E."/>
            <person name="Bosak S.A."/>
            <person name="Bradley R.K."/>
            <person name="Brand A.D."/>
            <person name="Brent M.R."/>
            <person name="Brooks A.N."/>
            <person name="Brown R.H."/>
            <person name="Butlin R.K."/>
            <person name="Caggese C."/>
            <person name="Calvi B.R."/>
            <person name="Bernardo de Carvalho A."/>
            <person name="Caspi A."/>
            <person name="Castrezana S."/>
            <person name="Celniker S.E."/>
            <person name="Chang J.L."/>
            <person name="Chapple C."/>
            <person name="Chatterji S."/>
            <person name="Chinwalla A."/>
            <person name="Civetta A."/>
            <person name="Clifton S.W."/>
            <person name="Comeron J.M."/>
            <person name="Costello J.C."/>
            <person name="Coyne J.A."/>
            <person name="Daub J."/>
            <person name="David R.G."/>
            <person name="Delcher A.L."/>
            <person name="Delehaunty K."/>
            <person name="Do C.B."/>
            <person name="Ebling H."/>
            <person name="Edwards K."/>
            <person name="Eickbush T."/>
            <person name="Evans J.D."/>
            <person name="Filipski A."/>
            <person name="Findeiss S."/>
            <person name="Freyhult E."/>
            <person name="Fulton L."/>
            <person name="Fulton R."/>
            <person name="Garcia A.C."/>
            <person name="Gardiner A."/>
            <person name="Garfield D.A."/>
            <person name="Garvin B.E."/>
            <person name="Gibson G."/>
            <person name="Gilbert D."/>
            <person name="Gnerre S."/>
            <person name="Godfrey J."/>
            <person name="Good R."/>
            <person name="Gotea V."/>
            <person name="Gravely B."/>
            <person name="Greenberg A.J."/>
            <person name="Griffiths-Jones S."/>
            <person name="Gross S."/>
            <person name="Guigo R."/>
            <person name="Gustafson E.A."/>
            <person name="Haerty W."/>
            <person name="Hahn M.W."/>
            <person name="Halligan D.L."/>
            <person name="Halpern A.L."/>
            <person name="Halter G.M."/>
            <person name="Han M.V."/>
            <person name="Heger A."/>
            <person name="Hillier L."/>
            <person name="Hinrichs A.S."/>
            <person name="Holmes I."/>
            <person name="Hoskins R.A."/>
            <person name="Hubisz M.J."/>
            <person name="Hultmark D."/>
            <person name="Huntley M.A."/>
            <person name="Jaffe D.B."/>
            <person name="Jagadeeshan S."/>
            <person name="Jeck W.R."/>
            <person name="Johnson J."/>
            <person name="Jones C.D."/>
            <person name="Jordan W.C."/>
            <person name="Karpen G.H."/>
            <person name="Kataoka E."/>
            <person name="Keightley P.D."/>
            <person name="Kheradpour P."/>
            <person name="Kirkness E.F."/>
            <person name="Koerich L.B."/>
            <person name="Kristiansen K."/>
            <person name="Kudrna D."/>
            <person name="Kulathinal R.J."/>
            <person name="Kumar S."/>
            <person name="Kwok R."/>
            <person name="Lander E."/>
            <person name="Langley C.H."/>
            <person name="Lapoint R."/>
            <person name="Lazzaro B.P."/>
            <person name="Lee S.J."/>
            <person name="Levesque L."/>
            <person name="Li R."/>
            <person name="Lin C.F."/>
            <person name="Lin M.F."/>
            <person name="Lindblad-Toh K."/>
            <person name="Llopart A."/>
            <person name="Long M."/>
            <person name="Low L."/>
            <person name="Lozovsky E."/>
            <person name="Lu J."/>
            <person name="Luo M."/>
            <person name="Machado C.A."/>
            <person name="Makalowski W."/>
            <person name="Marzo M."/>
            <person name="Matsuda M."/>
            <person name="Matzkin L."/>
            <person name="McAllister B."/>
            <person name="McBride C.S."/>
            <person name="McKernan B."/>
            <person name="McKernan K."/>
            <person name="Mendez-Lago M."/>
            <person name="Minx P."/>
            <person name="Mollenhauer M.U."/>
            <person name="Montooth K."/>
            <person name="Mount S.M."/>
            <person name="Mu X."/>
            <person name="Myers E."/>
            <person name="Negre B."/>
            <person name="Newfeld S."/>
            <person name="Nielsen R."/>
            <person name="Noor M.A."/>
            <person name="O'Grady P."/>
            <person name="Pachter L."/>
            <person name="Papaceit M."/>
            <person name="Parisi M.J."/>
            <person name="Parisi M."/>
            <person name="Parts L."/>
            <person name="Pedersen J.S."/>
            <person name="Pesole G."/>
            <person name="Phillippy A.M."/>
            <person name="Ponting C.P."/>
            <person name="Pop M."/>
            <person name="Porcelli D."/>
            <person name="Powell J.R."/>
            <person name="Prohaska S."/>
            <person name="Pruitt K."/>
            <person name="Puig M."/>
            <person name="Quesneville H."/>
            <person name="Ram K.R."/>
            <person name="Rand D."/>
            <person name="Rasmussen M.D."/>
            <person name="Reed L.K."/>
            <person name="Reenan R."/>
            <person name="Reily A."/>
            <person name="Remington K.A."/>
            <person name="Rieger T.T."/>
            <person name="Ritchie M.G."/>
            <person name="Robin C."/>
            <person name="Rogers Y.H."/>
            <person name="Rohde C."/>
            <person name="Rozas J."/>
            <person name="Rubenfield M.J."/>
            <person name="Ruiz A."/>
            <person name="Russo S."/>
            <person name="Salzberg S.L."/>
            <person name="Sanchez-Gracia A."/>
            <person name="Saranga D.J."/>
            <person name="Sato H."/>
            <person name="Schaeffer S.W."/>
            <person name="Schatz M.C."/>
            <person name="Schlenke T."/>
            <person name="Schwartz R."/>
            <person name="Segarra C."/>
            <person name="Singh R.S."/>
            <person name="Sirot L."/>
            <person name="Sirota M."/>
            <person name="Sisneros N.B."/>
            <person name="Smith C.D."/>
            <person name="Smith T.F."/>
            <person name="Spieth J."/>
            <person name="Stage D.E."/>
            <person name="Stark A."/>
            <person name="Stephan W."/>
            <person name="Strausberg R.L."/>
            <person name="Strempel S."/>
            <person name="Sturgill D."/>
            <person name="Sutton G."/>
            <person name="Sutton G.G."/>
            <person name="Tao W."/>
            <person name="Teichmann S."/>
            <person name="Tobari Y.N."/>
            <person name="Tomimura Y."/>
            <person name="Tsolas J.M."/>
            <person name="Valente V.L."/>
            <person name="Venter E."/>
            <person name="Venter J.C."/>
            <person name="Vicario S."/>
            <person name="Vieira F.G."/>
            <person name="Vilella A.J."/>
            <person name="Villasante A."/>
            <person name="Walenz B."/>
            <person name="Wang J."/>
            <person name="Wasserman M."/>
            <person name="Watts T."/>
            <person name="Wilson D."/>
            <person name="Wilson R.K."/>
            <person name="Wing R.A."/>
            <person name="Wolfner M.F."/>
            <person name="Wong A."/>
            <person name="Wong G.K."/>
            <person name="Wu C.I."/>
            <person name="Wu G."/>
            <person name="Yamamoto D."/>
            <person name="Yang H.P."/>
            <person name="Yang S.P."/>
            <person name="Yorke J.A."/>
            <person name="Yoshida K."/>
            <person name="Zdobnov E."/>
            <person name="Zhang P."/>
            <person name="Zhang Y."/>
            <person name="Zimin A.V."/>
            <person name="Baldwin J."/>
            <person name="Abdouelleil A."/>
            <person name="Abdulkadir J."/>
            <person name="Abebe A."/>
            <person name="Abera B."/>
            <person name="Abreu J."/>
            <person name="Acer S.C."/>
            <person name="Aftuck L."/>
            <person name="Alexander A."/>
            <person name="An P."/>
            <person name="Anderson E."/>
            <person name="Anderson S."/>
            <person name="Arachi H."/>
            <person name="Azer M."/>
            <person name="Bachantsang P."/>
            <person name="Barry A."/>
            <person name="Bayul T."/>
            <person name="Berlin A."/>
            <person name="Bessette D."/>
            <person name="Bloom T."/>
            <person name="Blye J."/>
            <person name="Boguslavskiy L."/>
            <person name="Bonnet C."/>
            <person name="Boukhgalter B."/>
            <person name="Bourzgui I."/>
            <person name="Brown A."/>
            <person name="Cahill P."/>
            <person name="Channer S."/>
            <person name="Cheshatsang Y."/>
            <person name="Chuda L."/>
            <person name="Citroen M."/>
            <person name="Collymore A."/>
            <person name="Cooke P."/>
            <person name="Costello M."/>
            <person name="D'Aco K."/>
            <person name="Daza R."/>
            <person name="De Haan G."/>
            <person name="DeGray S."/>
            <person name="DeMaso C."/>
            <person name="Dhargay N."/>
            <person name="Dooley K."/>
            <person name="Dooley E."/>
            <person name="Doricent M."/>
            <person name="Dorje P."/>
            <person name="Dorjee K."/>
            <person name="Dupes A."/>
            <person name="Elong R."/>
            <person name="Falk J."/>
            <person name="Farina A."/>
            <person name="Faro S."/>
            <person name="Ferguson D."/>
            <person name="Fisher S."/>
            <person name="Foley C.D."/>
            <person name="Franke A."/>
            <person name="Friedrich D."/>
            <person name="Gadbois L."/>
            <person name="Gearin G."/>
            <person name="Gearin C.R."/>
            <person name="Giannoukos G."/>
            <person name="Goode T."/>
            <person name="Graham J."/>
            <person name="Grandbois E."/>
            <person name="Grewal S."/>
            <person name="Gyaltsen K."/>
            <person name="Hafez N."/>
            <person name="Hagos B."/>
            <person name="Hall J."/>
            <person name="Henson C."/>
            <person name="Hollinger A."/>
            <person name="Honan T."/>
            <person name="Huard M.D."/>
            <person name="Hughes L."/>
            <person name="Hurhula B."/>
            <person name="Husby M.E."/>
            <person name="Kamat A."/>
            <person name="Kanga B."/>
            <person name="Kashin S."/>
            <person name="Khazanovich D."/>
            <person name="Kisner P."/>
            <person name="Lance K."/>
            <person name="Lara M."/>
            <person name="Lee W."/>
            <person name="Lennon N."/>
            <person name="Letendre F."/>
            <person name="LeVine R."/>
            <person name="Lipovsky A."/>
            <person name="Liu X."/>
            <person name="Liu J."/>
            <person name="Liu S."/>
            <person name="Lokyitsang T."/>
            <person name="Lokyitsang Y."/>
            <person name="Lubonja R."/>
            <person name="Lui A."/>
            <person name="MacDonald P."/>
            <person name="Magnisalis V."/>
            <person name="Maru K."/>
            <person name="Matthews C."/>
            <person name="McCusker W."/>
            <person name="McDonough S."/>
            <person name="Mehta T."/>
            <person name="Meldrim J."/>
            <person name="Meneus L."/>
            <person name="Mihai O."/>
            <person name="Mihalev A."/>
            <person name="Mihova T."/>
            <person name="Mittelman R."/>
            <person name="Mlenga V."/>
            <person name="Montmayeur A."/>
            <person name="Mulrain L."/>
            <person name="Navidi A."/>
            <person name="Naylor J."/>
            <person name="Negash T."/>
            <person name="Nguyen T."/>
            <person name="Nguyen N."/>
            <person name="Nicol R."/>
            <person name="Norbu C."/>
            <person name="Norbu N."/>
            <person name="Novod N."/>
            <person name="O'Neill B."/>
            <person name="Osman S."/>
            <person name="Markiewicz E."/>
            <person name="Oyono O.L."/>
            <person name="Patti C."/>
            <person name="Phunkhang P."/>
            <person name="Pierre F."/>
            <person name="Priest M."/>
            <person name="Raghuraman S."/>
            <person name="Rege F."/>
            <person name="Reyes R."/>
            <person name="Rise C."/>
            <person name="Rogov P."/>
            <person name="Ross K."/>
            <person name="Ryan E."/>
            <person name="Settipalli S."/>
            <person name="Shea T."/>
            <person name="Sherpa N."/>
            <person name="Shi L."/>
            <person name="Shih D."/>
            <person name="Sparrow T."/>
            <person name="Spaulding J."/>
            <person name="Stalker J."/>
            <person name="Stange-Thomann N."/>
            <person name="Stavropoulos S."/>
            <person name="Stone C."/>
            <person name="Strader C."/>
            <person name="Tesfaye S."/>
            <person name="Thomson T."/>
            <person name="Thoulutsang Y."/>
            <person name="Thoulutsang D."/>
            <person name="Topham K."/>
            <person name="Topping I."/>
            <person name="Tsamla T."/>
            <person name="Vassiliev H."/>
            <person name="Vo A."/>
            <person name="Wangchuk T."/>
            <person name="Wangdi T."/>
            <person name="Weiand M."/>
            <person name="Wilkinson J."/>
            <person name="Wilson A."/>
            <person name="Yadav S."/>
            <person name="Young G."/>
            <person name="Yu Q."/>
            <person name="Zembek L."/>
            <person name="Zhong D."/>
            <person name="Zimmer A."/>
            <person name="Zwirko Z."/>
            <person name="Jaffe D.B."/>
            <person name="Alvarez P."/>
            <person name="Brockman W."/>
            <person name="Butler J."/>
            <person name="Chin C."/>
            <person name="Gnerre S."/>
            <person name="Grabherr M."/>
            <person name="Kleber M."/>
            <person name="Mauceli E."/>
            <person name="MacCallum I."/>
        </authorList>
    </citation>
    <scope>NUCLEOTIDE SEQUENCE [LARGE SCALE GENOMIC DNA]</scope>
    <source>
        <strain evidence="2">Tucson 15010-1051.87</strain>
    </source>
</reference>
<keyword evidence="2" id="KW-1185">Reference proteome</keyword>
<dbReference type="InParanoid" id="A0A0Q9W5P9"/>
<accession>A0A0Q9W5P9</accession>
<dbReference type="PANTHER" id="PTHR21112:SF0">
    <property type="entry name" value="CHEMOSENSORY PROTEIN A 29A-RELATED"/>
    <property type="match status" value="1"/>
</dbReference>
<dbReference type="SMR" id="A0A0Q9W5P9"/>
<name>A0A0Q9W5P9_DROVI</name>
<dbReference type="EMBL" id="CH940648">
    <property type="protein sequence ID" value="KRF80022.1"/>
    <property type="molecule type" value="Genomic_DNA"/>
</dbReference>
<sequence length="158" mass="18340">MFQFDALEAEEELLIDFRNVSLVGRHRALNGTVYILEDMDGEHFQFSLDFRYDPERNGQWQPALRHVPIMNICRAMELFIGTFAKSTFRMDENTNLPFDGKSCPLPKGTYYIKNMLLNTDTWPDLINFGGLELNLRFYKNGKSIGGASCKTIMEERLR</sequence>
<dbReference type="Pfam" id="PF06477">
    <property type="entry name" value="DUF1091"/>
    <property type="match status" value="1"/>
</dbReference>
<dbReference type="InterPro" id="IPR010512">
    <property type="entry name" value="DUF1091"/>
</dbReference>
<dbReference type="AlphaFoldDB" id="A0A0Q9W5P9"/>
<dbReference type="OrthoDB" id="7851871at2759"/>
<gene>
    <name evidence="1" type="primary">Dvir\GJ26237</name>
    <name evidence="1" type="ORF">Dvir_GJ26237</name>
</gene>
<evidence type="ECO:0000313" key="2">
    <source>
        <dbReference type="Proteomes" id="UP000008792"/>
    </source>
</evidence>
<dbReference type="Proteomes" id="UP000008792">
    <property type="component" value="Unassembled WGS sequence"/>
</dbReference>
<evidence type="ECO:0000313" key="1">
    <source>
        <dbReference type="EMBL" id="KRF80022.1"/>
    </source>
</evidence>